<reference evidence="1" key="2">
    <citation type="journal article" date="2019" name="IMA Fungus">
        <title>Genome sequencing and comparison of five Tilletia species to identify candidate genes for the detection of regulated species infecting wheat.</title>
        <authorList>
            <person name="Nguyen H.D.T."/>
            <person name="Sultana T."/>
            <person name="Kesanakurti P."/>
            <person name="Hambleton S."/>
        </authorList>
    </citation>
    <scope>NUCLEOTIDE SEQUENCE</scope>
    <source>
        <strain evidence="1">DAOMC 236422</strain>
    </source>
</reference>
<dbReference type="EMBL" id="LWDG02000657">
    <property type="protein sequence ID" value="KAE8263394.1"/>
    <property type="molecule type" value="Genomic_DNA"/>
</dbReference>
<evidence type="ECO:0000313" key="1">
    <source>
        <dbReference type="EMBL" id="KAE8263394.1"/>
    </source>
</evidence>
<keyword evidence="2" id="KW-1185">Reference proteome</keyword>
<comment type="caution">
    <text evidence="1">The sequence shown here is derived from an EMBL/GenBank/DDBJ whole genome shotgun (WGS) entry which is preliminary data.</text>
</comment>
<name>A0A8X7T1I2_9BASI</name>
<proteinExistence type="predicted"/>
<organism evidence="1 2">
    <name type="scientific">Tilletia walkeri</name>
    <dbReference type="NCBI Taxonomy" id="117179"/>
    <lineage>
        <taxon>Eukaryota</taxon>
        <taxon>Fungi</taxon>
        <taxon>Dikarya</taxon>
        <taxon>Basidiomycota</taxon>
        <taxon>Ustilaginomycotina</taxon>
        <taxon>Exobasidiomycetes</taxon>
        <taxon>Tilletiales</taxon>
        <taxon>Tilletiaceae</taxon>
        <taxon>Tilletia</taxon>
    </lineage>
</organism>
<dbReference type="Proteomes" id="UP000078113">
    <property type="component" value="Unassembled WGS sequence"/>
</dbReference>
<gene>
    <name evidence="1" type="ORF">A4X09_0g7242</name>
</gene>
<protein>
    <submittedName>
        <fullName evidence="1">Uncharacterized protein</fullName>
    </submittedName>
</protein>
<dbReference type="AlphaFoldDB" id="A0A8X7T1I2"/>
<evidence type="ECO:0000313" key="2">
    <source>
        <dbReference type="Proteomes" id="UP000078113"/>
    </source>
</evidence>
<reference evidence="1" key="1">
    <citation type="submission" date="2016-04" db="EMBL/GenBank/DDBJ databases">
        <authorList>
            <person name="Nguyen H.D."/>
            <person name="Samba Siva P."/>
            <person name="Cullis J."/>
            <person name="Levesque C.A."/>
            <person name="Hambleton S."/>
        </authorList>
    </citation>
    <scope>NUCLEOTIDE SEQUENCE</scope>
    <source>
        <strain evidence="1">DAOMC 236422</strain>
    </source>
</reference>
<accession>A0A8X7T1I2</accession>
<sequence>MPTTIFVNTSTSSLAAELMQRVVLAALASTAATEQSFRHPGILCSTRRNLGPPSIRKLTMSKAFMLSEFDGFGDADVAEEVPHLTPKTVMSDQVASEAVEVSSRAWAAPTSADEAQQTL</sequence>